<dbReference type="Proteomes" id="UP000189935">
    <property type="component" value="Chromosome I"/>
</dbReference>
<dbReference type="PANTHER" id="PTHR31891">
    <property type="entry name" value="FORMAMIDASE C869.04-RELATED"/>
    <property type="match status" value="1"/>
</dbReference>
<dbReference type="Pfam" id="PF03069">
    <property type="entry name" value="FmdA_AmdA"/>
    <property type="match status" value="2"/>
</dbReference>
<dbReference type="OrthoDB" id="9785236at2"/>
<protein>
    <submittedName>
        <fullName evidence="1">Acetamidase/formamidase</fullName>
    </submittedName>
</protein>
<dbReference type="SUPFAM" id="SSF141130">
    <property type="entry name" value="Acetamidase/Formamidase-like"/>
    <property type="match status" value="1"/>
</dbReference>
<accession>A0A1M7EJH8</accession>
<dbReference type="RefSeq" id="WP_079544213.1">
    <property type="nucleotide sequence ID" value="NZ_LT670844.1"/>
</dbReference>
<proteinExistence type="predicted"/>
<dbReference type="PANTHER" id="PTHR31891:SF1">
    <property type="entry name" value="FORMAMIDASE C869.04-RELATED"/>
    <property type="match status" value="1"/>
</dbReference>
<dbReference type="Gene3D" id="2.60.120.580">
    <property type="entry name" value="Acetamidase/Formamidase-like domains"/>
    <property type="match status" value="2"/>
</dbReference>
<dbReference type="GO" id="GO:0016811">
    <property type="term" value="F:hydrolase activity, acting on carbon-nitrogen (but not peptide) bonds, in linear amides"/>
    <property type="evidence" value="ECO:0007669"/>
    <property type="project" value="InterPro"/>
</dbReference>
<dbReference type="EMBL" id="LT670844">
    <property type="protein sequence ID" value="SHL91932.1"/>
    <property type="molecule type" value="Genomic_DNA"/>
</dbReference>
<evidence type="ECO:0000313" key="2">
    <source>
        <dbReference type="Proteomes" id="UP000189935"/>
    </source>
</evidence>
<dbReference type="AlphaFoldDB" id="A0A1M7EJH8"/>
<evidence type="ECO:0000313" key="1">
    <source>
        <dbReference type="EMBL" id="SHL91932.1"/>
    </source>
</evidence>
<reference evidence="1 2" key="1">
    <citation type="submission" date="2016-11" db="EMBL/GenBank/DDBJ databases">
        <authorList>
            <person name="Jaros S."/>
            <person name="Januszkiewicz K."/>
            <person name="Wedrychowicz H."/>
        </authorList>
    </citation>
    <scope>NUCLEOTIDE SEQUENCE [LARGE SCALE GENOMIC DNA]</scope>
    <source>
        <strain evidence="1 2">GAS499</strain>
    </source>
</reference>
<dbReference type="InterPro" id="IPR004304">
    <property type="entry name" value="FmdA_AmdA"/>
</dbReference>
<organism evidence="1 2">
    <name type="scientific">Bradyrhizobium lablabi</name>
    <dbReference type="NCBI Taxonomy" id="722472"/>
    <lineage>
        <taxon>Bacteria</taxon>
        <taxon>Pseudomonadati</taxon>
        <taxon>Pseudomonadota</taxon>
        <taxon>Alphaproteobacteria</taxon>
        <taxon>Hyphomicrobiales</taxon>
        <taxon>Nitrobacteraceae</taxon>
        <taxon>Bradyrhizobium</taxon>
    </lineage>
</organism>
<name>A0A1M7EJH8_9BRAD</name>
<gene>
    <name evidence="1" type="ORF">SAMN05444159_7187</name>
</gene>
<dbReference type="Gene3D" id="3.10.28.20">
    <property type="entry name" value="Acetamidase/Formamidase-like domains"/>
    <property type="match status" value="1"/>
</dbReference>
<sequence>MTHHHLHSSPETCHWGFFEAKLKPVLTIDSGDEVTIDTISGGPDVVPDPNKFHVPPELGEVHAKSERMVPGHILTGPVAIKGAEPGDVLEVEILDISLRQDWGYNVIRPLAGTLPDDFHETRLLNIPLDQKRMVGRLPWGLDLPLRPFFGVMGVAPPPAWGRITSLIPRAMGGNLDNKELTPGAKLYLPVFVPGALFSCGDGHGVQGDGEVCVTAIETALQGRFRLTLRKDLRLNYPRAETPSHYMTMAMDPDLDQCVVRALRDMIVLLGEKRNLSREDAYTLCSLAADLRVTQTVNGSKGIHCMIAKSVVHG</sequence>